<sequence>MQVELVPGAAILLVLFLLTLWAFKIHQARGRLPPGPKPWLFLGNLLQKDVLPLHKTYPKVRQSLIVSFLSG</sequence>
<evidence type="ECO:0000313" key="3">
    <source>
        <dbReference type="Proteomes" id="UP001474421"/>
    </source>
</evidence>
<gene>
    <name evidence="2" type="ORF">NXF25_005567</name>
</gene>
<accession>A0AAW1BXL8</accession>
<reference evidence="2 3" key="1">
    <citation type="journal article" date="2024" name="Proc. Natl. Acad. Sci. U.S.A.">
        <title>The genetic regulatory architecture and epigenomic basis for age-related changes in rattlesnake venom.</title>
        <authorList>
            <person name="Hogan M.P."/>
            <person name="Holding M.L."/>
            <person name="Nystrom G.S."/>
            <person name="Colston T.J."/>
            <person name="Bartlett D.A."/>
            <person name="Mason A.J."/>
            <person name="Ellsworth S.A."/>
            <person name="Rautsaw R.M."/>
            <person name="Lawrence K.C."/>
            <person name="Strickland J.L."/>
            <person name="He B."/>
            <person name="Fraser P."/>
            <person name="Margres M.J."/>
            <person name="Gilbert D.M."/>
            <person name="Gibbs H.L."/>
            <person name="Parkinson C.L."/>
            <person name="Rokyta D.R."/>
        </authorList>
    </citation>
    <scope>NUCLEOTIDE SEQUENCE [LARGE SCALE GENOMIC DNA]</scope>
    <source>
        <strain evidence="2">DRR0105</strain>
    </source>
</reference>
<dbReference type="AlphaFoldDB" id="A0AAW1BXL8"/>
<evidence type="ECO:0000313" key="2">
    <source>
        <dbReference type="EMBL" id="KAK9406793.1"/>
    </source>
</evidence>
<evidence type="ECO:0000256" key="1">
    <source>
        <dbReference type="SAM" id="Phobius"/>
    </source>
</evidence>
<keyword evidence="3" id="KW-1185">Reference proteome</keyword>
<protein>
    <submittedName>
        <fullName evidence="2">CYP2B4: Cytochrome protein</fullName>
    </submittedName>
</protein>
<name>A0AAW1BXL8_CROAD</name>
<dbReference type="Proteomes" id="UP001474421">
    <property type="component" value="Unassembled WGS sequence"/>
</dbReference>
<dbReference type="EMBL" id="JAOTOJ010000002">
    <property type="protein sequence ID" value="KAK9406793.1"/>
    <property type="molecule type" value="Genomic_DNA"/>
</dbReference>
<organism evidence="2 3">
    <name type="scientific">Crotalus adamanteus</name>
    <name type="common">Eastern diamondback rattlesnake</name>
    <dbReference type="NCBI Taxonomy" id="8729"/>
    <lineage>
        <taxon>Eukaryota</taxon>
        <taxon>Metazoa</taxon>
        <taxon>Chordata</taxon>
        <taxon>Craniata</taxon>
        <taxon>Vertebrata</taxon>
        <taxon>Euteleostomi</taxon>
        <taxon>Lepidosauria</taxon>
        <taxon>Squamata</taxon>
        <taxon>Bifurcata</taxon>
        <taxon>Unidentata</taxon>
        <taxon>Episquamata</taxon>
        <taxon>Toxicofera</taxon>
        <taxon>Serpentes</taxon>
        <taxon>Colubroidea</taxon>
        <taxon>Viperidae</taxon>
        <taxon>Crotalinae</taxon>
        <taxon>Crotalus</taxon>
    </lineage>
</organism>
<keyword evidence="1" id="KW-0812">Transmembrane</keyword>
<comment type="caution">
    <text evidence="2">The sequence shown here is derived from an EMBL/GenBank/DDBJ whole genome shotgun (WGS) entry which is preliminary data.</text>
</comment>
<feature type="transmembrane region" description="Helical" evidence="1">
    <location>
        <begin position="6"/>
        <end position="23"/>
    </location>
</feature>
<keyword evidence="1" id="KW-0472">Membrane</keyword>
<proteinExistence type="predicted"/>
<keyword evidence="1" id="KW-1133">Transmembrane helix</keyword>